<dbReference type="InterPro" id="IPR049349">
    <property type="entry name" value="DUF2264_N"/>
</dbReference>
<sequence>MSDKILLMSNSFFKRLKKEEKPPVIEEEAPVWEDRIFWVSTLQKITFPVISNLAKGSLRKNMPVESKSGEGEKFAYLEAFARVFNGIAPWLELGVDTSEEGKVREKYIKLTLKAISNAVNTNSNDYIFVVEPKQSLVDVALFAQGLLRAKKQIWLNLPMDIQARIIRELKNTRIIAPYENHWLLYTSMVEAALLEFTGECDKERLTYAISKFRDEFYVGDAIYSNGDEFDVGYYNSLIIHPMLNDILAVMRKYGLQEGEFLDVQLMRSSRLSSQLERMISPDGTYPLLGKSLAYRCGVFHLLSQAALLKILPRNIAPAQVRSALTKIIQRQFTGSQNFNSEGWLICGLNASQIDICDDETNTGSVYACCAVFLALGLKANDMFWEAPSEEWSSLKAWNGHQIQPDQSINF</sequence>
<gene>
    <name evidence="2" type="ORF">MBBTH_21010</name>
</gene>
<evidence type="ECO:0000313" key="3">
    <source>
        <dbReference type="Proteomes" id="UP000251717"/>
    </source>
</evidence>
<keyword evidence="3" id="KW-1185">Reference proteome</keyword>
<reference evidence="2 3" key="1">
    <citation type="submission" date="2017-03" db="EMBL/GenBank/DDBJ databases">
        <title>Genome sequence of Methanobrevibacter thaueri.</title>
        <authorList>
            <person name="Poehlein A."/>
            <person name="Seedorf H."/>
            <person name="Daniel R."/>
        </authorList>
    </citation>
    <scope>NUCLEOTIDE SEQUENCE [LARGE SCALE GENOMIC DNA]</scope>
    <source>
        <strain evidence="2 3">DSM 11995</strain>
    </source>
</reference>
<name>A0A315XJG2_9EURY</name>
<dbReference type="PANTHER" id="PTHR35339">
    <property type="entry name" value="LINALOOL DEHYDRATASE_ISOMERASE DOMAIN-CONTAINING PROTEIN"/>
    <property type="match status" value="1"/>
</dbReference>
<dbReference type="InterPro" id="IPR016624">
    <property type="entry name" value="UCP014753"/>
</dbReference>
<dbReference type="OrthoDB" id="74089at2157"/>
<dbReference type="PIRSF" id="PIRSF014753">
    <property type="entry name" value="UCP014753"/>
    <property type="match status" value="1"/>
</dbReference>
<evidence type="ECO:0000259" key="1">
    <source>
        <dbReference type="Pfam" id="PF10022"/>
    </source>
</evidence>
<proteinExistence type="predicted"/>
<dbReference type="Pfam" id="PF10022">
    <property type="entry name" value="DUF2264"/>
    <property type="match status" value="1"/>
</dbReference>
<dbReference type="EMBL" id="MZGS01000031">
    <property type="protein sequence ID" value="PWB84864.1"/>
    <property type="molecule type" value="Genomic_DNA"/>
</dbReference>
<organism evidence="2 3">
    <name type="scientific">Methanobrevibacter thaueri</name>
    <dbReference type="NCBI Taxonomy" id="190975"/>
    <lineage>
        <taxon>Archaea</taxon>
        <taxon>Methanobacteriati</taxon>
        <taxon>Methanobacteriota</taxon>
        <taxon>Methanomada group</taxon>
        <taxon>Methanobacteria</taxon>
        <taxon>Methanobacteriales</taxon>
        <taxon>Methanobacteriaceae</taxon>
        <taxon>Methanobrevibacter</taxon>
    </lineage>
</organism>
<comment type="caution">
    <text evidence="2">The sequence shown here is derived from an EMBL/GenBank/DDBJ whole genome shotgun (WGS) entry which is preliminary data.</text>
</comment>
<protein>
    <recommendedName>
        <fullName evidence="1">DUF2264 domain-containing protein</fullName>
    </recommendedName>
</protein>
<evidence type="ECO:0000313" key="2">
    <source>
        <dbReference type="EMBL" id="PWB84864.1"/>
    </source>
</evidence>
<accession>A0A315XJG2</accession>
<feature type="domain" description="DUF2264" evidence="1">
    <location>
        <begin position="35"/>
        <end position="391"/>
    </location>
</feature>
<dbReference type="AlphaFoldDB" id="A0A315XJG2"/>
<dbReference type="Proteomes" id="UP000251717">
    <property type="component" value="Unassembled WGS sequence"/>
</dbReference>
<dbReference type="RefSeq" id="WP_116592976.1">
    <property type="nucleotide sequence ID" value="NZ_JBGUNC010000006.1"/>
</dbReference>
<dbReference type="PANTHER" id="PTHR35339:SF3">
    <property type="entry name" value="DUF2264 DOMAIN-CONTAINING PROTEIN"/>
    <property type="match status" value="1"/>
</dbReference>